<keyword evidence="1" id="KW-0732">Signal</keyword>
<dbReference type="Proteomes" id="UP001172155">
    <property type="component" value="Unassembled WGS sequence"/>
</dbReference>
<sequence>MESKLDQGLLFALLCLGSNLPTALSPHGRYWTYQRPEPPRMTQENARKPNDAPLYQIPMILFRRCGPDPAHFTSVYEPQDSPFRGTGRYQVRISETGFLRR</sequence>
<keyword evidence="3" id="KW-1185">Reference proteome</keyword>
<protein>
    <submittedName>
        <fullName evidence="2">Uncharacterized protein</fullName>
    </submittedName>
</protein>
<dbReference type="EMBL" id="JAUKUD010000003">
    <property type="protein sequence ID" value="KAK0750005.1"/>
    <property type="molecule type" value="Genomic_DNA"/>
</dbReference>
<reference evidence="2" key="1">
    <citation type="submission" date="2023-06" db="EMBL/GenBank/DDBJ databases">
        <title>Genome-scale phylogeny and comparative genomics of the fungal order Sordariales.</title>
        <authorList>
            <consortium name="Lawrence Berkeley National Laboratory"/>
            <person name="Hensen N."/>
            <person name="Bonometti L."/>
            <person name="Westerberg I."/>
            <person name="Brannstrom I.O."/>
            <person name="Guillou S."/>
            <person name="Cros-Aarteil S."/>
            <person name="Calhoun S."/>
            <person name="Haridas S."/>
            <person name="Kuo A."/>
            <person name="Mondo S."/>
            <person name="Pangilinan J."/>
            <person name="Riley R."/>
            <person name="LaButti K."/>
            <person name="Andreopoulos B."/>
            <person name="Lipzen A."/>
            <person name="Chen C."/>
            <person name="Yanf M."/>
            <person name="Daum C."/>
            <person name="Ng V."/>
            <person name="Clum A."/>
            <person name="Steindorff A."/>
            <person name="Ohm R."/>
            <person name="Martin F."/>
            <person name="Silar P."/>
            <person name="Natvig D."/>
            <person name="Lalanne C."/>
            <person name="Gautier V."/>
            <person name="Ament-velasquez S.L."/>
            <person name="Kruys A."/>
            <person name="Hutchinson M.I."/>
            <person name="Powell A.J."/>
            <person name="Barry K."/>
            <person name="Miller A.N."/>
            <person name="Grigoriev I.V."/>
            <person name="Debuchy R."/>
            <person name="Gladieux P."/>
            <person name="Thoren M.H."/>
            <person name="Johannesson H."/>
        </authorList>
    </citation>
    <scope>NUCLEOTIDE SEQUENCE</scope>
    <source>
        <strain evidence="2">SMH3187-1</strain>
    </source>
</reference>
<name>A0AA40F2H5_9PEZI</name>
<evidence type="ECO:0000313" key="3">
    <source>
        <dbReference type="Proteomes" id="UP001172155"/>
    </source>
</evidence>
<dbReference type="AlphaFoldDB" id="A0AA40F2H5"/>
<gene>
    <name evidence="2" type="ORF">B0T18DRAFT_120242</name>
</gene>
<feature type="chain" id="PRO_5041399042" evidence="1">
    <location>
        <begin position="26"/>
        <end position="101"/>
    </location>
</feature>
<evidence type="ECO:0000313" key="2">
    <source>
        <dbReference type="EMBL" id="KAK0750005.1"/>
    </source>
</evidence>
<feature type="signal peptide" evidence="1">
    <location>
        <begin position="1"/>
        <end position="25"/>
    </location>
</feature>
<evidence type="ECO:0000256" key="1">
    <source>
        <dbReference type="SAM" id="SignalP"/>
    </source>
</evidence>
<organism evidence="2 3">
    <name type="scientific">Schizothecium vesticola</name>
    <dbReference type="NCBI Taxonomy" id="314040"/>
    <lineage>
        <taxon>Eukaryota</taxon>
        <taxon>Fungi</taxon>
        <taxon>Dikarya</taxon>
        <taxon>Ascomycota</taxon>
        <taxon>Pezizomycotina</taxon>
        <taxon>Sordariomycetes</taxon>
        <taxon>Sordariomycetidae</taxon>
        <taxon>Sordariales</taxon>
        <taxon>Schizotheciaceae</taxon>
        <taxon>Schizothecium</taxon>
    </lineage>
</organism>
<comment type="caution">
    <text evidence="2">The sequence shown here is derived from an EMBL/GenBank/DDBJ whole genome shotgun (WGS) entry which is preliminary data.</text>
</comment>
<proteinExistence type="predicted"/>
<accession>A0AA40F2H5</accession>